<evidence type="ECO:0000313" key="8">
    <source>
        <dbReference type="Ensembl" id="ENSAOCP00000063984.1"/>
    </source>
</evidence>
<comment type="catalytic activity">
    <reaction evidence="1">
        <text>Hydrolysis of alpha-(2-&gt;3)-, alpha-(2-&gt;6)-, alpha-(2-&gt;8)- glycosidic linkages of terminal sialic acid residues in oligosaccharides, glycoproteins, glycolipids, colominic acid and synthetic substrates.</text>
        <dbReference type="EC" id="3.2.1.18"/>
    </reaction>
</comment>
<reference evidence="8 9" key="1">
    <citation type="submission" date="2022-01" db="EMBL/GenBank/DDBJ databases">
        <title>A chromosome-scale genome assembly of the false clownfish, Amphiprion ocellaris.</title>
        <authorList>
            <person name="Ryu T."/>
        </authorList>
    </citation>
    <scope>NUCLEOTIDE SEQUENCE [LARGE SCALE GENOMIC DNA]</scope>
</reference>
<evidence type="ECO:0000313" key="9">
    <source>
        <dbReference type="Proteomes" id="UP001501940"/>
    </source>
</evidence>
<accession>A0AAQ5ZFW2</accession>
<keyword evidence="6" id="KW-0378">Hydrolase</keyword>
<dbReference type="Ensembl" id="ENSAOCT00000068331.1">
    <property type="protein sequence ID" value="ENSAOCP00000063984.1"/>
    <property type="gene ID" value="ENSAOCG00000017168.2"/>
</dbReference>
<reference evidence="8" key="3">
    <citation type="submission" date="2025-09" db="UniProtKB">
        <authorList>
            <consortium name="Ensembl"/>
        </authorList>
    </citation>
    <scope>IDENTIFICATION</scope>
</reference>
<sequence>MGDGTVRNVQPQQQSVFKSDGWVYRIPALFYERESETLLAFAEQRTTVDDSQSKMLVMKRGKLKEETPTVKTIEWSELQPVEEAQIDGYRPMNPCPLYDKTSKTLFLFFICVEGTVSEQWQIKHSTNKARLCYITSIDLGKTWSKLTDLTDKLPEIETWATFAVGPGHGLQTEQGRLIVPLYAYTSGMNSCCRLSKSIAPFALSLYSDDSGKNWQFGQMFQAKSIECEMAEFFDESGNSIIYCNARTEGGFREEHVSESNGHEFCKLSGAQKLMETGFGCQGSLVSFPAQNEDVKNDQSQKANKWLLFTHPSHQCRRVSLGVYLNKTPRDPKSWSEPWIINSGPSGYSDLAYIALRWTDDLSWVYLTSSLMSAGIDSSLPQPLQDKAGCIFLLKEATAIREYRFQGVRGLQQCLGRCYVSK</sequence>
<feature type="domain" description="Sialidase" evidence="7">
    <location>
        <begin position="69"/>
        <end position="350"/>
    </location>
</feature>
<reference evidence="8" key="2">
    <citation type="submission" date="2025-08" db="UniProtKB">
        <authorList>
            <consortium name="Ensembl"/>
        </authorList>
    </citation>
    <scope>IDENTIFICATION</scope>
</reference>
<evidence type="ECO:0000256" key="6">
    <source>
        <dbReference type="ARBA" id="ARBA00023295"/>
    </source>
</evidence>
<organism evidence="8 9">
    <name type="scientific">Amphiprion ocellaris</name>
    <name type="common">Clown anemonefish</name>
    <dbReference type="NCBI Taxonomy" id="80972"/>
    <lineage>
        <taxon>Eukaryota</taxon>
        <taxon>Metazoa</taxon>
        <taxon>Chordata</taxon>
        <taxon>Craniata</taxon>
        <taxon>Vertebrata</taxon>
        <taxon>Euteleostomi</taxon>
        <taxon>Actinopterygii</taxon>
        <taxon>Neopterygii</taxon>
        <taxon>Teleostei</taxon>
        <taxon>Neoteleostei</taxon>
        <taxon>Acanthomorphata</taxon>
        <taxon>Ovalentaria</taxon>
        <taxon>Pomacentridae</taxon>
        <taxon>Amphiprion</taxon>
    </lineage>
</organism>
<dbReference type="GO" id="GO:0005737">
    <property type="term" value="C:cytoplasm"/>
    <property type="evidence" value="ECO:0007669"/>
    <property type="project" value="TreeGrafter"/>
</dbReference>
<dbReference type="Proteomes" id="UP001501940">
    <property type="component" value="Chromosome 4"/>
</dbReference>
<dbReference type="GO" id="GO:0016020">
    <property type="term" value="C:membrane"/>
    <property type="evidence" value="ECO:0007669"/>
    <property type="project" value="TreeGrafter"/>
</dbReference>
<keyword evidence="5" id="KW-0119">Carbohydrate metabolism</keyword>
<dbReference type="InterPro" id="IPR011040">
    <property type="entry name" value="Sialidase"/>
</dbReference>
<dbReference type="Gene3D" id="2.120.10.10">
    <property type="match status" value="1"/>
</dbReference>
<keyword evidence="6" id="KW-0326">Glycosidase</keyword>
<gene>
    <name evidence="8" type="primary">NEU3</name>
</gene>
<evidence type="ECO:0000256" key="2">
    <source>
        <dbReference type="ARBA" id="ARBA00009348"/>
    </source>
</evidence>
<evidence type="ECO:0000256" key="1">
    <source>
        <dbReference type="ARBA" id="ARBA00000427"/>
    </source>
</evidence>
<proteinExistence type="inferred from homology"/>
<dbReference type="CDD" id="cd15482">
    <property type="entry name" value="Sialidase_non-viral"/>
    <property type="match status" value="1"/>
</dbReference>
<keyword evidence="4" id="KW-0443">Lipid metabolism</keyword>
<dbReference type="GeneTree" id="ENSGT00950000182944"/>
<dbReference type="EC" id="3.2.1.18" evidence="3"/>
<evidence type="ECO:0000256" key="5">
    <source>
        <dbReference type="ARBA" id="ARBA00023277"/>
    </source>
</evidence>
<evidence type="ECO:0000256" key="4">
    <source>
        <dbReference type="ARBA" id="ARBA00022963"/>
    </source>
</evidence>
<evidence type="ECO:0000256" key="3">
    <source>
        <dbReference type="ARBA" id="ARBA00012733"/>
    </source>
</evidence>
<dbReference type="GO" id="GO:0006689">
    <property type="term" value="P:ganglioside catabolic process"/>
    <property type="evidence" value="ECO:0007669"/>
    <property type="project" value="TreeGrafter"/>
</dbReference>
<name>A0AAQ5ZFW2_AMPOC</name>
<keyword evidence="9" id="KW-1185">Reference proteome</keyword>
<dbReference type="SUPFAM" id="SSF50939">
    <property type="entry name" value="Sialidases"/>
    <property type="match status" value="1"/>
</dbReference>
<comment type="similarity">
    <text evidence="2">Belongs to the glycosyl hydrolase 33 family.</text>
</comment>
<dbReference type="GO" id="GO:0009313">
    <property type="term" value="P:oligosaccharide catabolic process"/>
    <property type="evidence" value="ECO:0007669"/>
    <property type="project" value="TreeGrafter"/>
</dbReference>
<dbReference type="Pfam" id="PF13088">
    <property type="entry name" value="BNR_2"/>
    <property type="match status" value="1"/>
</dbReference>
<protein>
    <recommendedName>
        <fullName evidence="3">exo-alpha-sialidase</fullName>
        <ecNumber evidence="3">3.2.1.18</ecNumber>
    </recommendedName>
</protein>
<dbReference type="InterPro" id="IPR026856">
    <property type="entry name" value="Sialidase_fam"/>
</dbReference>
<dbReference type="GO" id="GO:0004308">
    <property type="term" value="F:exo-alpha-sialidase activity"/>
    <property type="evidence" value="ECO:0007669"/>
    <property type="project" value="UniProtKB-EC"/>
</dbReference>
<evidence type="ECO:0000259" key="7">
    <source>
        <dbReference type="Pfam" id="PF13088"/>
    </source>
</evidence>
<keyword evidence="4" id="KW-0442">Lipid degradation</keyword>
<dbReference type="InterPro" id="IPR036278">
    <property type="entry name" value="Sialidase_sf"/>
</dbReference>
<dbReference type="PANTHER" id="PTHR10628:SF23">
    <property type="entry name" value="SIALIDASE-3"/>
    <property type="match status" value="1"/>
</dbReference>
<dbReference type="PANTHER" id="PTHR10628">
    <property type="entry name" value="SIALIDASE"/>
    <property type="match status" value="1"/>
</dbReference>
<dbReference type="AlphaFoldDB" id="A0AAQ5ZFW2"/>